<dbReference type="PANTHER" id="PTHR43884:SF12">
    <property type="entry name" value="ISOVALERYL-COA DEHYDROGENASE, MITOCHONDRIAL-RELATED"/>
    <property type="match status" value="1"/>
</dbReference>
<dbReference type="PANTHER" id="PTHR43884">
    <property type="entry name" value="ACYL-COA DEHYDROGENASE"/>
    <property type="match status" value="1"/>
</dbReference>
<feature type="domain" description="Acyl-CoA oxidase/dehydrogenase middle" evidence="7">
    <location>
        <begin position="126"/>
        <end position="221"/>
    </location>
</feature>
<keyword evidence="3 5" id="KW-0285">Flavoprotein</keyword>
<dbReference type="InterPro" id="IPR036250">
    <property type="entry name" value="AcylCo_DH-like_C"/>
</dbReference>
<dbReference type="InterPro" id="IPR013786">
    <property type="entry name" value="AcylCoA_DH/ox_N"/>
</dbReference>
<dbReference type="PROSITE" id="PS00073">
    <property type="entry name" value="ACYL_COA_DH_2"/>
    <property type="match status" value="1"/>
</dbReference>
<evidence type="ECO:0000259" key="7">
    <source>
        <dbReference type="Pfam" id="PF02770"/>
    </source>
</evidence>
<evidence type="ECO:0000259" key="6">
    <source>
        <dbReference type="Pfam" id="PF00441"/>
    </source>
</evidence>
<dbReference type="Gene3D" id="2.40.110.10">
    <property type="entry name" value="Butyryl-CoA Dehydrogenase, subunit A, domain 2"/>
    <property type="match status" value="1"/>
</dbReference>
<proteinExistence type="inferred from homology"/>
<dbReference type="SUPFAM" id="SSF47203">
    <property type="entry name" value="Acyl-CoA dehydrogenase C-terminal domain-like"/>
    <property type="match status" value="1"/>
</dbReference>
<evidence type="ECO:0000256" key="4">
    <source>
        <dbReference type="ARBA" id="ARBA00022827"/>
    </source>
</evidence>
<dbReference type="Proteomes" id="UP000606870">
    <property type="component" value="Unassembled WGS sequence"/>
</dbReference>
<evidence type="ECO:0000256" key="1">
    <source>
        <dbReference type="ARBA" id="ARBA00001974"/>
    </source>
</evidence>
<dbReference type="EMBL" id="JACOGK010000017">
    <property type="protein sequence ID" value="MBC3536963.1"/>
    <property type="molecule type" value="Genomic_DNA"/>
</dbReference>
<accession>A0ABR6VIQ2</accession>
<comment type="caution">
    <text evidence="9">The sequence shown here is derived from an EMBL/GenBank/DDBJ whole genome shotgun (WGS) entry which is preliminary data.</text>
</comment>
<evidence type="ECO:0000313" key="9">
    <source>
        <dbReference type="EMBL" id="MBC3536963.1"/>
    </source>
</evidence>
<dbReference type="InterPro" id="IPR009075">
    <property type="entry name" value="AcylCo_DH/oxidase_C"/>
</dbReference>
<evidence type="ECO:0000256" key="2">
    <source>
        <dbReference type="ARBA" id="ARBA00009347"/>
    </source>
</evidence>
<dbReference type="Gene3D" id="1.20.140.10">
    <property type="entry name" value="Butyryl-CoA Dehydrogenase, subunit A, domain 3"/>
    <property type="match status" value="1"/>
</dbReference>
<feature type="domain" description="Acyl-CoA dehydrogenase/oxidase C-terminal" evidence="6">
    <location>
        <begin position="233"/>
        <end position="380"/>
    </location>
</feature>
<comment type="similarity">
    <text evidence="2 5">Belongs to the acyl-CoA dehydrogenase family.</text>
</comment>
<dbReference type="RefSeq" id="WP_186503119.1">
    <property type="nucleotide sequence ID" value="NZ_JACOGK010000017.1"/>
</dbReference>
<dbReference type="SUPFAM" id="SSF56645">
    <property type="entry name" value="Acyl-CoA dehydrogenase NM domain-like"/>
    <property type="match status" value="1"/>
</dbReference>
<dbReference type="PIRSF" id="PIRSF016578">
    <property type="entry name" value="HsaA"/>
    <property type="match status" value="1"/>
</dbReference>
<feature type="domain" description="Acyl-CoA dehydrogenase/oxidase N-terminal" evidence="8">
    <location>
        <begin position="7"/>
        <end position="116"/>
    </location>
</feature>
<name>A0ABR6VIQ2_9FIRM</name>
<dbReference type="InterPro" id="IPR006091">
    <property type="entry name" value="Acyl-CoA_Oxase/DH_mid-dom"/>
</dbReference>
<gene>
    <name evidence="9" type="ORF">H8J70_06840</name>
</gene>
<dbReference type="Pfam" id="PF02770">
    <property type="entry name" value="Acyl-CoA_dh_M"/>
    <property type="match status" value="1"/>
</dbReference>
<evidence type="ECO:0000259" key="8">
    <source>
        <dbReference type="Pfam" id="PF02771"/>
    </source>
</evidence>
<organism evidence="9 10">
    <name type="scientific">Megasphaera hominis</name>
    <dbReference type="NCBI Taxonomy" id="159836"/>
    <lineage>
        <taxon>Bacteria</taxon>
        <taxon>Bacillati</taxon>
        <taxon>Bacillota</taxon>
        <taxon>Negativicutes</taxon>
        <taxon>Veillonellales</taxon>
        <taxon>Veillonellaceae</taxon>
        <taxon>Megasphaera</taxon>
    </lineage>
</organism>
<dbReference type="InterPro" id="IPR037069">
    <property type="entry name" value="AcylCoA_DH/ox_N_sf"/>
</dbReference>
<protein>
    <submittedName>
        <fullName evidence="9">Acyl-CoA dehydrogenase family protein</fullName>
    </submittedName>
</protein>
<reference evidence="9 10" key="1">
    <citation type="submission" date="2020-08" db="EMBL/GenBank/DDBJ databases">
        <authorList>
            <person name="Liu C."/>
            <person name="Sun Q."/>
        </authorList>
    </citation>
    <scope>NUCLEOTIDE SEQUENCE [LARGE SCALE GENOMIC DNA]</scope>
    <source>
        <strain evidence="9 10">NSJ-59</strain>
    </source>
</reference>
<dbReference type="Pfam" id="PF02771">
    <property type="entry name" value="Acyl-CoA_dh_N"/>
    <property type="match status" value="1"/>
</dbReference>
<dbReference type="InterPro" id="IPR046373">
    <property type="entry name" value="Acyl-CoA_Oxase/DH_mid-dom_sf"/>
</dbReference>
<sequence length="387" mass="41919">MGYILNKDQQDLVDLAKDFAQKKVAPFVAELDRAEVPGEKLYEIYKEAVDIGFCGLEIPEEYGGMGQDYYTVAAVYEELAKVDAGFATAVAASGLGLKPVLQHGNDAQKQLYADNLTGEKGSGFCAFCLTEPNAGSDAAAGTTVAVKQGDEYVINGTKCFITNGGVASVFTVFAITDKTKGVKGISAFIVEKDRPGVSIGKEEDKMGIRLSNTTEVIFQDVHIPADHLIGQEGKGFVYAMQTLDLARPMVASLAVGIAQRALDEAVKYAHERVTFGKPIIKHEAIAFKLADMDIKTEVARSAIINFLNTYYAEPKRNYTREAAIAKCYAGDISVEVALDAVQILGGFGYSREYPVEKLVRDAKIMQIYEGTNEVQRIVISGFLAAKK</sequence>
<dbReference type="Pfam" id="PF00441">
    <property type="entry name" value="Acyl-CoA_dh_1"/>
    <property type="match status" value="1"/>
</dbReference>
<evidence type="ECO:0000313" key="10">
    <source>
        <dbReference type="Proteomes" id="UP000606870"/>
    </source>
</evidence>
<dbReference type="InterPro" id="IPR006089">
    <property type="entry name" value="Acyl-CoA_DH_CS"/>
</dbReference>
<comment type="cofactor">
    <cofactor evidence="1 5">
        <name>FAD</name>
        <dbReference type="ChEBI" id="CHEBI:57692"/>
    </cofactor>
</comment>
<keyword evidence="4 5" id="KW-0274">FAD</keyword>
<keyword evidence="10" id="KW-1185">Reference proteome</keyword>
<evidence type="ECO:0000256" key="3">
    <source>
        <dbReference type="ARBA" id="ARBA00022630"/>
    </source>
</evidence>
<dbReference type="InterPro" id="IPR009100">
    <property type="entry name" value="AcylCoA_DH/oxidase_NM_dom_sf"/>
</dbReference>
<dbReference type="PROSITE" id="PS00072">
    <property type="entry name" value="ACYL_COA_DH_1"/>
    <property type="match status" value="1"/>
</dbReference>
<dbReference type="Gene3D" id="1.10.540.10">
    <property type="entry name" value="Acyl-CoA dehydrogenase/oxidase, N-terminal domain"/>
    <property type="match status" value="1"/>
</dbReference>
<keyword evidence="5" id="KW-0560">Oxidoreductase</keyword>
<evidence type="ECO:0000256" key="5">
    <source>
        <dbReference type="RuleBase" id="RU362125"/>
    </source>
</evidence>